<protein>
    <recommendedName>
        <fullName evidence="3">GHITM protein</fullName>
    </recommendedName>
</protein>
<evidence type="ECO:0000313" key="1">
    <source>
        <dbReference type="EMBL" id="KAG0719518.1"/>
    </source>
</evidence>
<accession>A0A8J4Y2Q8</accession>
<evidence type="ECO:0000313" key="2">
    <source>
        <dbReference type="Proteomes" id="UP000770661"/>
    </source>
</evidence>
<evidence type="ECO:0008006" key="3">
    <source>
        <dbReference type="Google" id="ProtNLM"/>
    </source>
</evidence>
<dbReference type="EMBL" id="JACEEZ010014406">
    <property type="protein sequence ID" value="KAG0719518.1"/>
    <property type="molecule type" value="Genomic_DNA"/>
</dbReference>
<dbReference type="OrthoDB" id="6285520at2759"/>
<sequence>MLATKLSTVCRVSAGIMLRPSLSAAPRTPLTHLVRGYREAGRPFTRRSKLREAQAQVAQTTQTTKGKIGPLEVGQIAVAGGAVLGIGAICYYGLGMSNEPGAIDRVV</sequence>
<name>A0A8J4Y2Q8_CHIOP</name>
<dbReference type="AlphaFoldDB" id="A0A8J4Y2Q8"/>
<reference evidence="1" key="1">
    <citation type="submission" date="2020-07" db="EMBL/GenBank/DDBJ databases">
        <title>The High-quality genome of the commercially important snow crab, Chionoecetes opilio.</title>
        <authorList>
            <person name="Jeong J.-H."/>
            <person name="Ryu S."/>
        </authorList>
    </citation>
    <scope>NUCLEOTIDE SEQUENCE</scope>
    <source>
        <strain evidence="1">MADBK_172401_WGS</strain>
        <tissue evidence="1">Digestive gland</tissue>
    </source>
</reference>
<keyword evidence="2" id="KW-1185">Reference proteome</keyword>
<comment type="caution">
    <text evidence="1">The sequence shown here is derived from an EMBL/GenBank/DDBJ whole genome shotgun (WGS) entry which is preliminary data.</text>
</comment>
<gene>
    <name evidence="1" type="ORF">GWK47_050317</name>
</gene>
<proteinExistence type="predicted"/>
<organism evidence="1 2">
    <name type="scientific">Chionoecetes opilio</name>
    <name type="common">Atlantic snow crab</name>
    <name type="synonym">Cancer opilio</name>
    <dbReference type="NCBI Taxonomy" id="41210"/>
    <lineage>
        <taxon>Eukaryota</taxon>
        <taxon>Metazoa</taxon>
        <taxon>Ecdysozoa</taxon>
        <taxon>Arthropoda</taxon>
        <taxon>Crustacea</taxon>
        <taxon>Multicrustacea</taxon>
        <taxon>Malacostraca</taxon>
        <taxon>Eumalacostraca</taxon>
        <taxon>Eucarida</taxon>
        <taxon>Decapoda</taxon>
        <taxon>Pleocyemata</taxon>
        <taxon>Brachyura</taxon>
        <taxon>Eubrachyura</taxon>
        <taxon>Majoidea</taxon>
        <taxon>Majidae</taxon>
        <taxon>Chionoecetes</taxon>
    </lineage>
</organism>
<dbReference type="Proteomes" id="UP000770661">
    <property type="component" value="Unassembled WGS sequence"/>
</dbReference>